<reference evidence="4" key="1">
    <citation type="journal article" date="2019" name="Int. J. Syst. Evol. Microbiol.">
        <title>The Global Catalogue of Microorganisms (GCM) 10K type strain sequencing project: providing services to taxonomists for standard genome sequencing and annotation.</title>
        <authorList>
            <consortium name="The Broad Institute Genomics Platform"/>
            <consortium name="The Broad Institute Genome Sequencing Center for Infectious Disease"/>
            <person name="Wu L."/>
            <person name="Ma J."/>
        </authorList>
    </citation>
    <scope>NUCLEOTIDE SEQUENCE [LARGE SCALE GENOMIC DNA]</scope>
    <source>
        <strain evidence="4">CCUG 62982</strain>
    </source>
</reference>
<evidence type="ECO:0000313" key="3">
    <source>
        <dbReference type="EMBL" id="MFD0946219.1"/>
    </source>
</evidence>
<evidence type="ECO:0008006" key="5">
    <source>
        <dbReference type="Google" id="ProtNLM"/>
    </source>
</evidence>
<dbReference type="RefSeq" id="WP_264943592.1">
    <property type="nucleotide sequence ID" value="NZ_JAPDRA010000003.1"/>
</dbReference>
<feature type="signal peptide" evidence="2">
    <location>
        <begin position="1"/>
        <end position="24"/>
    </location>
</feature>
<accession>A0ABW3H4H9</accession>
<dbReference type="EMBL" id="JBHTJG010000003">
    <property type="protein sequence ID" value="MFD0946219.1"/>
    <property type="molecule type" value="Genomic_DNA"/>
</dbReference>
<dbReference type="Proteomes" id="UP001596977">
    <property type="component" value="Unassembled WGS sequence"/>
</dbReference>
<gene>
    <name evidence="3" type="ORF">ACFQ1E_07725</name>
</gene>
<organism evidence="3 4">
    <name type="scientific">Sphingomonas canadensis</name>
    <dbReference type="NCBI Taxonomy" id="1219257"/>
    <lineage>
        <taxon>Bacteria</taxon>
        <taxon>Pseudomonadati</taxon>
        <taxon>Pseudomonadota</taxon>
        <taxon>Alphaproteobacteria</taxon>
        <taxon>Sphingomonadales</taxon>
        <taxon>Sphingomonadaceae</taxon>
        <taxon>Sphingomonas</taxon>
    </lineage>
</organism>
<keyword evidence="2" id="KW-0732">Signal</keyword>
<proteinExistence type="predicted"/>
<evidence type="ECO:0000256" key="2">
    <source>
        <dbReference type="SAM" id="SignalP"/>
    </source>
</evidence>
<feature type="region of interest" description="Disordered" evidence="1">
    <location>
        <begin position="162"/>
        <end position="185"/>
    </location>
</feature>
<protein>
    <recommendedName>
        <fullName evidence="5">3D domain-containing protein</fullName>
    </recommendedName>
</protein>
<evidence type="ECO:0000313" key="4">
    <source>
        <dbReference type="Proteomes" id="UP001596977"/>
    </source>
</evidence>
<comment type="caution">
    <text evidence="3">The sequence shown here is derived from an EMBL/GenBank/DDBJ whole genome shotgun (WGS) entry which is preliminary data.</text>
</comment>
<keyword evidence="4" id="KW-1185">Reference proteome</keyword>
<feature type="compositionally biased region" description="Basic and acidic residues" evidence="1">
    <location>
        <begin position="162"/>
        <end position="178"/>
    </location>
</feature>
<evidence type="ECO:0000256" key="1">
    <source>
        <dbReference type="SAM" id="MobiDB-lite"/>
    </source>
</evidence>
<sequence>MPRLPHVVPLAAAAALAVAAPAHACPPPAPPPPPPAREIGESDAAYQARYAAMLQAQEAERHRAAEAWMLARDSGLWAEARAVVLATVTKGDLRRKRNGLEVSAVEMRPVRRLKGKIPPGRFLVAQEGLTSCGFYGGGDAIGARPGQRFVVFVLPRGERGRADRHDSLGAESARDPRTRAALGLD</sequence>
<feature type="chain" id="PRO_5046597106" description="3D domain-containing protein" evidence="2">
    <location>
        <begin position="25"/>
        <end position="185"/>
    </location>
</feature>
<name>A0ABW3H4H9_9SPHN</name>